<dbReference type="GO" id="GO:0016491">
    <property type="term" value="F:oxidoreductase activity"/>
    <property type="evidence" value="ECO:0007669"/>
    <property type="project" value="UniProtKB-KW"/>
</dbReference>
<dbReference type="KEGG" id="obg:Verru16b_03310"/>
<evidence type="ECO:0000256" key="4">
    <source>
        <dbReference type="ARBA" id="ARBA00022827"/>
    </source>
</evidence>
<dbReference type="Gene3D" id="3.30.70.2740">
    <property type="match status" value="1"/>
</dbReference>
<dbReference type="PROSITE" id="PS51387">
    <property type="entry name" value="FAD_PCMH"/>
    <property type="match status" value="1"/>
</dbReference>
<reference evidence="7 8" key="1">
    <citation type="submission" date="2016-06" db="EMBL/GenBank/DDBJ databases">
        <title>Three novel species with peptidoglycan cell walls form the new genus Lacunisphaera gen. nov. in the family Opitutaceae of the verrucomicrobial subdivision 4.</title>
        <authorList>
            <person name="Rast P."/>
            <person name="Gloeckner I."/>
            <person name="Jogler M."/>
            <person name="Boedeker C."/>
            <person name="Jeske O."/>
            <person name="Wiegand S."/>
            <person name="Reinhardt R."/>
            <person name="Schumann P."/>
            <person name="Rohde M."/>
            <person name="Spring S."/>
            <person name="Gloeckner F.O."/>
            <person name="Jogler C."/>
        </authorList>
    </citation>
    <scope>NUCLEOTIDE SEQUENCE [LARGE SCALE GENOMIC DNA]</scope>
    <source>
        <strain evidence="7 8">IG16b</strain>
    </source>
</reference>
<evidence type="ECO:0000313" key="7">
    <source>
        <dbReference type="EMBL" id="AOS46213.1"/>
    </source>
</evidence>
<sequence length="493" mass="53487">MQVALTAKFPLAGVSLMKTSAQVTASLKRRLGATVDVSEKGCWAASFDSSKISFLPEAVITPRREADIGVVLELANRHRVPVTVRGRGTTLMGSAAPVRGGWVVDMRRLKKIAIDADAGMAHVQAGAVTGAIQDAAAVHGWFYPPDPSSKAYCTIGGNIACNAGGMHGGKYGVTRDFIIALRGYLPTGELVEWGTATKKFAAGFNLRDLWIGSEGMLGIVTGAVLKLVPQPATRWTLLTSFPDETAALTAIKTLFRARVQPAICEFLDRESVLCAERATGKTVFPGQAGRPVILLELAGSVSEVDDLKLEVLAWAQAHALGFREARSREEAEELWAVRRKCSGAMFELGDAKLNEDIVVPMKNYEKFARYLAGLKKKSGLHIPTFGHLADGNLHVNIMYHRADAKDTKAAEAAVQNLMETVVRLGGAISGEHGIGLAKTPFLRIQHSPAQVRAMQAVKKALDPRDILNPGKMFQEVRIWKYQKLQVHLPWDHK</sequence>
<dbReference type="InterPro" id="IPR004113">
    <property type="entry name" value="FAD-bd_oxidored_4_C"/>
</dbReference>
<dbReference type="Proteomes" id="UP000095228">
    <property type="component" value="Chromosome"/>
</dbReference>
<keyword evidence="5 7" id="KW-0560">Oxidoreductase</keyword>
<name>A0A1D8AZ93_9BACT</name>
<proteinExistence type="inferred from homology"/>
<dbReference type="GO" id="GO:0071949">
    <property type="term" value="F:FAD binding"/>
    <property type="evidence" value="ECO:0007669"/>
    <property type="project" value="InterPro"/>
</dbReference>
<evidence type="ECO:0000256" key="2">
    <source>
        <dbReference type="ARBA" id="ARBA00008000"/>
    </source>
</evidence>
<evidence type="ECO:0000256" key="3">
    <source>
        <dbReference type="ARBA" id="ARBA00022630"/>
    </source>
</evidence>
<evidence type="ECO:0000313" key="8">
    <source>
        <dbReference type="Proteomes" id="UP000095228"/>
    </source>
</evidence>
<keyword evidence="8" id="KW-1185">Reference proteome</keyword>
<dbReference type="InterPro" id="IPR051914">
    <property type="entry name" value="FAD-linked_OxidoTrans_Type4"/>
</dbReference>
<dbReference type="Pfam" id="PF02913">
    <property type="entry name" value="FAD-oxidase_C"/>
    <property type="match status" value="1"/>
</dbReference>
<evidence type="ECO:0000259" key="6">
    <source>
        <dbReference type="PROSITE" id="PS51387"/>
    </source>
</evidence>
<feature type="domain" description="FAD-binding PCMH-type" evidence="6">
    <location>
        <begin position="52"/>
        <end position="230"/>
    </location>
</feature>
<dbReference type="InterPro" id="IPR016166">
    <property type="entry name" value="FAD-bd_PCMH"/>
</dbReference>
<dbReference type="InterPro" id="IPR016171">
    <property type="entry name" value="Vanillyl_alc_oxidase_C-sub2"/>
</dbReference>
<protein>
    <submittedName>
        <fullName evidence="7">Putative FAD-linked oxidoreductase</fullName>
        <ecNumber evidence="7">1.-.-.-</ecNumber>
    </submittedName>
</protein>
<gene>
    <name evidence="7" type="ORF">Verru16b_03310</name>
</gene>
<keyword evidence="4" id="KW-0274">FAD</keyword>
<organism evidence="7 8">
    <name type="scientific">Lacunisphaera limnophila</name>
    <dbReference type="NCBI Taxonomy" id="1838286"/>
    <lineage>
        <taxon>Bacteria</taxon>
        <taxon>Pseudomonadati</taxon>
        <taxon>Verrucomicrobiota</taxon>
        <taxon>Opitutia</taxon>
        <taxon>Opitutales</taxon>
        <taxon>Opitutaceae</taxon>
        <taxon>Lacunisphaera</taxon>
    </lineage>
</organism>
<dbReference type="FunFam" id="1.10.45.10:FF:000001">
    <property type="entry name" value="D-lactate dehydrogenase mitochondrial"/>
    <property type="match status" value="1"/>
</dbReference>
<dbReference type="PANTHER" id="PTHR42934:SF2">
    <property type="entry name" value="GLYCOLATE OXIDASE SUBUNIT GLCD"/>
    <property type="match status" value="1"/>
</dbReference>
<keyword evidence="3" id="KW-0285">Flavoprotein</keyword>
<dbReference type="SUPFAM" id="SSF55103">
    <property type="entry name" value="FAD-linked oxidases, C-terminal domain"/>
    <property type="match status" value="1"/>
</dbReference>
<dbReference type="OrthoDB" id="9767256at2"/>
<dbReference type="EMBL" id="CP016094">
    <property type="protein sequence ID" value="AOS46213.1"/>
    <property type="molecule type" value="Genomic_DNA"/>
</dbReference>
<dbReference type="AlphaFoldDB" id="A0A1D8AZ93"/>
<accession>A0A1D8AZ93</accession>
<dbReference type="PANTHER" id="PTHR42934">
    <property type="entry name" value="GLYCOLATE OXIDASE SUBUNIT GLCD"/>
    <property type="match status" value="1"/>
</dbReference>
<comment type="cofactor">
    <cofactor evidence="1">
        <name>FAD</name>
        <dbReference type="ChEBI" id="CHEBI:57692"/>
    </cofactor>
</comment>
<dbReference type="SUPFAM" id="SSF56176">
    <property type="entry name" value="FAD-binding/transporter-associated domain-like"/>
    <property type="match status" value="1"/>
</dbReference>
<dbReference type="STRING" id="1838286.Verru16b_03310"/>
<dbReference type="InterPro" id="IPR036318">
    <property type="entry name" value="FAD-bd_PCMH-like_sf"/>
</dbReference>
<dbReference type="FunFam" id="3.30.70.2740:FF:000001">
    <property type="entry name" value="D-lactate dehydrogenase mitochondrial"/>
    <property type="match status" value="1"/>
</dbReference>
<dbReference type="InterPro" id="IPR016164">
    <property type="entry name" value="FAD-linked_Oxase-like_C"/>
</dbReference>
<dbReference type="Pfam" id="PF01565">
    <property type="entry name" value="FAD_binding_4"/>
    <property type="match status" value="1"/>
</dbReference>
<evidence type="ECO:0000256" key="5">
    <source>
        <dbReference type="ARBA" id="ARBA00023002"/>
    </source>
</evidence>
<comment type="similarity">
    <text evidence="2">Belongs to the FAD-binding oxidoreductase/transferase type 4 family.</text>
</comment>
<dbReference type="Gene3D" id="1.10.45.10">
    <property type="entry name" value="Vanillyl-alcohol Oxidase, Chain A, domain 4"/>
    <property type="match status" value="1"/>
</dbReference>
<evidence type="ECO:0000256" key="1">
    <source>
        <dbReference type="ARBA" id="ARBA00001974"/>
    </source>
</evidence>
<dbReference type="InterPro" id="IPR016169">
    <property type="entry name" value="FAD-bd_PCMH_sub2"/>
</dbReference>
<dbReference type="EC" id="1.-.-.-" evidence="7"/>
<dbReference type="Gene3D" id="3.30.465.10">
    <property type="match status" value="1"/>
</dbReference>
<dbReference type="InterPro" id="IPR006094">
    <property type="entry name" value="Oxid_FAD_bind_N"/>
</dbReference>